<evidence type="ECO:0000256" key="5">
    <source>
        <dbReference type="ARBA" id="ARBA00022679"/>
    </source>
</evidence>
<dbReference type="GO" id="GO:0005634">
    <property type="term" value="C:nucleus"/>
    <property type="evidence" value="ECO:0007669"/>
    <property type="project" value="UniProtKB-SubCell"/>
</dbReference>
<evidence type="ECO:0000256" key="2">
    <source>
        <dbReference type="ARBA" id="ARBA00010791"/>
    </source>
</evidence>
<evidence type="ECO:0000256" key="4">
    <source>
        <dbReference type="ARBA" id="ARBA00022527"/>
    </source>
</evidence>
<keyword evidence="11" id="KW-0131">Cell cycle</keyword>
<keyword evidence="4 16" id="KW-0723">Serine/threonine-protein kinase</keyword>
<dbReference type="GO" id="GO:0006974">
    <property type="term" value="P:DNA damage response"/>
    <property type="evidence" value="ECO:0007669"/>
    <property type="project" value="UniProtKB-KW"/>
</dbReference>
<keyword evidence="6 15" id="KW-0547">Nucleotide-binding</keyword>
<dbReference type="PROSITE" id="PS00107">
    <property type="entry name" value="PROTEIN_KINASE_ATP"/>
    <property type="match status" value="1"/>
</dbReference>
<keyword evidence="5" id="KW-0808">Transferase</keyword>
<name>A0A2G5TEI8_9PELO</name>
<evidence type="ECO:0000256" key="15">
    <source>
        <dbReference type="PROSITE-ProRule" id="PRU10141"/>
    </source>
</evidence>
<comment type="catalytic activity">
    <reaction evidence="12">
        <text>L-threonyl-[protein] + ATP = O-phospho-L-threonyl-[protein] + ADP + H(+)</text>
        <dbReference type="Rhea" id="RHEA:46608"/>
        <dbReference type="Rhea" id="RHEA-COMP:11060"/>
        <dbReference type="Rhea" id="RHEA-COMP:11605"/>
        <dbReference type="ChEBI" id="CHEBI:15378"/>
        <dbReference type="ChEBI" id="CHEBI:30013"/>
        <dbReference type="ChEBI" id="CHEBI:30616"/>
        <dbReference type="ChEBI" id="CHEBI:61977"/>
        <dbReference type="ChEBI" id="CHEBI:456216"/>
        <dbReference type="EC" id="2.7.11.1"/>
    </reaction>
</comment>
<dbReference type="EC" id="2.7.11.1" evidence="3"/>
<comment type="subcellular location">
    <subcellularLocation>
        <location evidence="1">Nucleus</location>
    </subcellularLocation>
</comment>
<dbReference type="InterPro" id="IPR017441">
    <property type="entry name" value="Protein_kinase_ATP_BS"/>
</dbReference>
<evidence type="ECO:0000256" key="7">
    <source>
        <dbReference type="ARBA" id="ARBA00022763"/>
    </source>
</evidence>
<dbReference type="InterPro" id="IPR011009">
    <property type="entry name" value="Kinase-like_dom_sf"/>
</dbReference>
<dbReference type="STRING" id="1611254.A0A2G5TEI8"/>
<dbReference type="SUPFAM" id="SSF56112">
    <property type="entry name" value="Protein kinase-like (PK-like)"/>
    <property type="match status" value="1"/>
</dbReference>
<dbReference type="PROSITE" id="PS50011">
    <property type="entry name" value="PROTEIN_KINASE_DOM"/>
    <property type="match status" value="1"/>
</dbReference>
<dbReference type="EMBL" id="PDUG01000005">
    <property type="protein sequence ID" value="PIC25677.1"/>
    <property type="molecule type" value="Genomic_DNA"/>
</dbReference>
<dbReference type="Gene3D" id="1.10.510.10">
    <property type="entry name" value="Transferase(Phosphotransferase) domain 1"/>
    <property type="match status" value="1"/>
</dbReference>
<evidence type="ECO:0000256" key="10">
    <source>
        <dbReference type="ARBA" id="ARBA00023242"/>
    </source>
</evidence>
<protein>
    <recommendedName>
        <fullName evidence="14">Serine/threonine-protein kinase chk-1</fullName>
        <ecNumber evidence="3">2.7.11.1</ecNumber>
    </recommendedName>
</protein>
<keyword evidence="10" id="KW-0539">Nucleus</keyword>
<dbReference type="PROSITE" id="PS00108">
    <property type="entry name" value="PROTEIN_KINASE_ST"/>
    <property type="match status" value="1"/>
</dbReference>
<evidence type="ECO:0000256" key="12">
    <source>
        <dbReference type="ARBA" id="ARBA00047899"/>
    </source>
</evidence>
<dbReference type="GO" id="GO:0033314">
    <property type="term" value="P:mitotic DNA replication checkpoint signaling"/>
    <property type="evidence" value="ECO:0007669"/>
    <property type="project" value="UniProtKB-ARBA"/>
</dbReference>
<dbReference type="OrthoDB" id="539158at2759"/>
<reference evidence="19" key="1">
    <citation type="submission" date="2017-10" db="EMBL/GenBank/DDBJ databases">
        <title>Rapid genome shrinkage in a self-fertile nematode reveals novel sperm competition proteins.</title>
        <authorList>
            <person name="Yin D."/>
            <person name="Schwarz E.M."/>
            <person name="Thomas C.G."/>
            <person name="Felde R.L."/>
            <person name="Korf I.F."/>
            <person name="Cutter A.D."/>
            <person name="Schartner C.M."/>
            <person name="Ralston E.J."/>
            <person name="Meyer B.J."/>
            <person name="Haag E.S."/>
        </authorList>
    </citation>
    <scope>NUCLEOTIDE SEQUENCE [LARGE SCALE GENOMIC DNA]</scope>
    <source>
        <strain evidence="19">JU1422</strain>
    </source>
</reference>
<evidence type="ECO:0000256" key="6">
    <source>
        <dbReference type="ARBA" id="ARBA00022741"/>
    </source>
</evidence>
<dbReference type="Gene3D" id="3.30.200.20">
    <property type="entry name" value="Phosphorylase Kinase, domain 1"/>
    <property type="match status" value="1"/>
</dbReference>
<keyword evidence="19" id="KW-1185">Reference proteome</keyword>
<comment type="catalytic activity">
    <reaction evidence="13">
        <text>L-seryl-[protein] + ATP = O-phospho-L-seryl-[protein] + ADP + H(+)</text>
        <dbReference type="Rhea" id="RHEA:17989"/>
        <dbReference type="Rhea" id="RHEA-COMP:9863"/>
        <dbReference type="Rhea" id="RHEA-COMP:11604"/>
        <dbReference type="ChEBI" id="CHEBI:15378"/>
        <dbReference type="ChEBI" id="CHEBI:29999"/>
        <dbReference type="ChEBI" id="CHEBI:30616"/>
        <dbReference type="ChEBI" id="CHEBI:83421"/>
        <dbReference type="ChEBI" id="CHEBI:456216"/>
        <dbReference type="EC" id="2.7.11.1"/>
    </reaction>
</comment>
<evidence type="ECO:0000259" key="17">
    <source>
        <dbReference type="PROSITE" id="PS50011"/>
    </source>
</evidence>
<dbReference type="PANTHER" id="PTHR24346:SF107">
    <property type="entry name" value="SERINE_THREONINE-PROTEIN KINASE CHK1"/>
    <property type="match status" value="1"/>
</dbReference>
<evidence type="ECO:0000256" key="8">
    <source>
        <dbReference type="ARBA" id="ARBA00022777"/>
    </source>
</evidence>
<organism evidence="18 19">
    <name type="scientific">Caenorhabditis nigoni</name>
    <dbReference type="NCBI Taxonomy" id="1611254"/>
    <lineage>
        <taxon>Eukaryota</taxon>
        <taxon>Metazoa</taxon>
        <taxon>Ecdysozoa</taxon>
        <taxon>Nematoda</taxon>
        <taxon>Chromadorea</taxon>
        <taxon>Rhabditida</taxon>
        <taxon>Rhabditina</taxon>
        <taxon>Rhabditomorpha</taxon>
        <taxon>Rhabditoidea</taxon>
        <taxon>Rhabditidae</taxon>
        <taxon>Peloderinae</taxon>
        <taxon>Caenorhabditis</taxon>
    </lineage>
</organism>
<evidence type="ECO:0000313" key="19">
    <source>
        <dbReference type="Proteomes" id="UP000230233"/>
    </source>
</evidence>
<dbReference type="FunFam" id="3.30.200.20:FF:000229">
    <property type="entry name" value="Serine/threonine-protein kinase Chk1"/>
    <property type="match status" value="1"/>
</dbReference>
<keyword evidence="7" id="KW-0227">DNA damage</keyword>
<evidence type="ECO:0000256" key="9">
    <source>
        <dbReference type="ARBA" id="ARBA00022840"/>
    </source>
</evidence>
<accession>A0A2G5TEI8</accession>
<gene>
    <name evidence="18" type="primary">Cnig_chr_V.g18517</name>
    <name evidence="18" type="ORF">B9Z55_018517</name>
</gene>
<sequence length="491" mass="56189">MSADVSTKPRGSLPIPTAPGESNECYRVIRTLGEGAFGEVLLIVNNKNPDMAVAMKKMQITTQANTNNIRKEFLIQQKLSKVGHDNFIRAIGMRTENGFHFLFLEYADGGELFDKIEPDHGMPTAIAQFYFRQLIEGLKYIHDCDIVHRDIKPENLLLTTSHVLKISDFGMATLYRNEGKERLLDLSCGTIPYAAPEVCAGGKYRGPPIDVWSSGIVLIAMLTGELPWDRASDSSYAYLQWLGNNNLDENPWRKMDVRALCMLRRIVTDNVHRRATIEQIKTDPWFTHNYGKLEMTYGRPLKRARYADENSPDCNISSTQQADAVSTAKRRHLETPDKVAHVERQNASFSQPTRTEDLLLTQNIDMSQNNTNLLERMVCRMTRFCTKFDVPTSYRQLIHASEHAGYEVRQTADNRLLVTFREVSMMVTLYSLKTESRVMVDFRRSRGDGIQFKKMFLEVRNRMNDSICVDGQNFLEDCGYVPRKPQFVRDA</sequence>
<proteinExistence type="inferred from homology"/>
<keyword evidence="8" id="KW-0418">Kinase</keyword>
<keyword evidence="9 15" id="KW-0067">ATP-binding</keyword>
<dbReference type="GO" id="GO:0005524">
    <property type="term" value="F:ATP binding"/>
    <property type="evidence" value="ECO:0007669"/>
    <property type="project" value="UniProtKB-UniRule"/>
</dbReference>
<dbReference type="SMART" id="SM00220">
    <property type="entry name" value="S_TKc"/>
    <property type="match status" value="1"/>
</dbReference>
<feature type="binding site" evidence="15">
    <location>
        <position position="56"/>
    </location>
    <ligand>
        <name>ATP</name>
        <dbReference type="ChEBI" id="CHEBI:30616"/>
    </ligand>
</feature>
<evidence type="ECO:0000256" key="3">
    <source>
        <dbReference type="ARBA" id="ARBA00012513"/>
    </source>
</evidence>
<dbReference type="GO" id="GO:0004674">
    <property type="term" value="F:protein serine/threonine kinase activity"/>
    <property type="evidence" value="ECO:0007669"/>
    <property type="project" value="UniProtKB-KW"/>
</dbReference>
<evidence type="ECO:0000256" key="14">
    <source>
        <dbReference type="ARBA" id="ARBA00069028"/>
    </source>
</evidence>
<dbReference type="Proteomes" id="UP000230233">
    <property type="component" value="Chromosome V"/>
</dbReference>
<evidence type="ECO:0000256" key="13">
    <source>
        <dbReference type="ARBA" id="ARBA00048679"/>
    </source>
</evidence>
<evidence type="ECO:0000256" key="11">
    <source>
        <dbReference type="ARBA" id="ARBA00023306"/>
    </source>
</evidence>
<comment type="caution">
    <text evidence="18">The sequence shown here is derived from an EMBL/GenBank/DDBJ whole genome shotgun (WGS) entry which is preliminary data.</text>
</comment>
<feature type="domain" description="Protein kinase" evidence="17">
    <location>
        <begin position="26"/>
        <end position="286"/>
    </location>
</feature>
<dbReference type="Gene3D" id="3.30.310.80">
    <property type="entry name" value="Kinase associated domain 1, KA1"/>
    <property type="match status" value="1"/>
</dbReference>
<dbReference type="Pfam" id="PF00069">
    <property type="entry name" value="Pkinase"/>
    <property type="match status" value="1"/>
</dbReference>
<dbReference type="GO" id="GO:0005737">
    <property type="term" value="C:cytoplasm"/>
    <property type="evidence" value="ECO:0007669"/>
    <property type="project" value="TreeGrafter"/>
</dbReference>
<dbReference type="PANTHER" id="PTHR24346">
    <property type="entry name" value="MAP/MICROTUBULE AFFINITY-REGULATING KINASE"/>
    <property type="match status" value="1"/>
</dbReference>
<evidence type="ECO:0000256" key="16">
    <source>
        <dbReference type="RuleBase" id="RU000304"/>
    </source>
</evidence>
<evidence type="ECO:0000256" key="1">
    <source>
        <dbReference type="ARBA" id="ARBA00004123"/>
    </source>
</evidence>
<evidence type="ECO:0000313" key="18">
    <source>
        <dbReference type="EMBL" id="PIC25677.1"/>
    </source>
</evidence>
<dbReference type="InterPro" id="IPR008271">
    <property type="entry name" value="Ser/Thr_kinase_AS"/>
</dbReference>
<dbReference type="InterPro" id="IPR000719">
    <property type="entry name" value="Prot_kinase_dom"/>
</dbReference>
<comment type="similarity">
    <text evidence="2">Belongs to the protein kinase superfamily. CAMK Ser/Thr protein kinase family. NIM1 subfamily.</text>
</comment>
<dbReference type="AlphaFoldDB" id="A0A2G5TEI8"/>
<dbReference type="FunFam" id="1.10.510.10:FF:000511">
    <property type="entry name" value="Serine/threonine-protein kinase Chk1"/>
    <property type="match status" value="1"/>
</dbReference>